<gene>
    <name evidence="1" type="ORF">CVT25_011952</name>
</gene>
<dbReference type="Proteomes" id="UP000283269">
    <property type="component" value="Unassembled WGS sequence"/>
</dbReference>
<organism evidence="1 2">
    <name type="scientific">Psilocybe cyanescens</name>
    <dbReference type="NCBI Taxonomy" id="93625"/>
    <lineage>
        <taxon>Eukaryota</taxon>
        <taxon>Fungi</taxon>
        <taxon>Dikarya</taxon>
        <taxon>Basidiomycota</taxon>
        <taxon>Agaricomycotina</taxon>
        <taxon>Agaricomycetes</taxon>
        <taxon>Agaricomycetidae</taxon>
        <taxon>Agaricales</taxon>
        <taxon>Agaricineae</taxon>
        <taxon>Strophariaceae</taxon>
        <taxon>Psilocybe</taxon>
    </lineage>
</organism>
<reference evidence="1 2" key="1">
    <citation type="journal article" date="2018" name="Evol. Lett.">
        <title>Horizontal gene cluster transfer increased hallucinogenic mushroom diversity.</title>
        <authorList>
            <person name="Reynolds H.T."/>
            <person name="Vijayakumar V."/>
            <person name="Gluck-Thaler E."/>
            <person name="Korotkin H.B."/>
            <person name="Matheny P.B."/>
            <person name="Slot J.C."/>
        </authorList>
    </citation>
    <scope>NUCLEOTIDE SEQUENCE [LARGE SCALE GENOMIC DNA]</scope>
    <source>
        <strain evidence="1 2">2631</strain>
    </source>
</reference>
<comment type="caution">
    <text evidence="1">The sequence shown here is derived from an EMBL/GenBank/DDBJ whole genome shotgun (WGS) entry which is preliminary data.</text>
</comment>
<dbReference type="AlphaFoldDB" id="A0A409XJY1"/>
<proteinExistence type="predicted"/>
<dbReference type="InParanoid" id="A0A409XJY1"/>
<protein>
    <submittedName>
        <fullName evidence="1">Uncharacterized protein</fullName>
    </submittedName>
</protein>
<sequence>MNMKQVQLITPHSTILQQTSFDEREAIARLKLHLMMSRLRTAVRTVMTRPTSAEDQFAQNLTDELVLILAHIGHCALHGYRVYPPYLLREFSDAWFEELKKGPKIDPLKVDFPGSINMEFNADSDLAILGMTKEHSYWWQGQPTGQVGPIVTVEVIEGHFEAYYTEV</sequence>
<name>A0A409XJY1_PSICY</name>
<evidence type="ECO:0000313" key="2">
    <source>
        <dbReference type="Proteomes" id="UP000283269"/>
    </source>
</evidence>
<evidence type="ECO:0000313" key="1">
    <source>
        <dbReference type="EMBL" id="PPQ91083.1"/>
    </source>
</evidence>
<dbReference type="OrthoDB" id="3068486at2759"/>
<keyword evidence="2" id="KW-1185">Reference proteome</keyword>
<accession>A0A409XJY1</accession>
<dbReference type="EMBL" id="NHYD01001480">
    <property type="protein sequence ID" value="PPQ91083.1"/>
    <property type="molecule type" value="Genomic_DNA"/>
</dbReference>